<dbReference type="OrthoDB" id="5323745at2"/>
<dbReference type="RefSeq" id="WP_069204190.1">
    <property type="nucleotide sequence ID" value="NZ_CP014168.1"/>
</dbReference>
<keyword evidence="2 3" id="KW-0081">Bacteriolytic enzyme</keyword>
<protein>
    <recommendedName>
        <fullName evidence="3">Lysozyme</fullName>
        <ecNumber evidence="3">3.2.1.17</ecNumber>
    </recommendedName>
</protein>
<dbReference type="InterPro" id="IPR052619">
    <property type="entry name" value="Phage_lysozyme-like"/>
</dbReference>
<keyword evidence="5" id="KW-1185">Reference proteome</keyword>
<dbReference type="KEGG" id="span:AWL63_06150"/>
<dbReference type="InterPro" id="IPR002196">
    <property type="entry name" value="Glyco_hydro_24"/>
</dbReference>
<dbReference type="InterPro" id="IPR023346">
    <property type="entry name" value="Lysozyme-like_dom_sf"/>
</dbReference>
<dbReference type="Gene3D" id="1.10.530.40">
    <property type="match status" value="1"/>
</dbReference>
<evidence type="ECO:0000256" key="2">
    <source>
        <dbReference type="ARBA" id="ARBA00022638"/>
    </source>
</evidence>
<dbReference type="InterPro" id="IPR023347">
    <property type="entry name" value="Lysozyme_dom_sf"/>
</dbReference>
<dbReference type="EC" id="3.2.1.17" evidence="3"/>
<dbReference type="GO" id="GO:0016998">
    <property type="term" value="P:cell wall macromolecule catabolic process"/>
    <property type="evidence" value="ECO:0007669"/>
    <property type="project" value="InterPro"/>
</dbReference>
<dbReference type="AlphaFoldDB" id="A0A1B3Z854"/>
<dbReference type="GO" id="GO:0003796">
    <property type="term" value="F:lysozyme activity"/>
    <property type="evidence" value="ECO:0007669"/>
    <property type="project" value="UniProtKB-EC"/>
</dbReference>
<dbReference type="GO" id="GO:0031640">
    <property type="term" value="P:killing of cells of another organism"/>
    <property type="evidence" value="ECO:0007669"/>
    <property type="project" value="UniProtKB-KW"/>
</dbReference>
<dbReference type="GO" id="GO:0009253">
    <property type="term" value="P:peptidoglycan catabolic process"/>
    <property type="evidence" value="ECO:0007669"/>
    <property type="project" value="InterPro"/>
</dbReference>
<dbReference type="PANTHER" id="PTHR37406:SF1">
    <property type="entry name" value="T4-TYPE LYSOZYME 1-RELATED"/>
    <property type="match status" value="1"/>
</dbReference>
<evidence type="ECO:0000256" key="3">
    <source>
        <dbReference type="RuleBase" id="RU003788"/>
    </source>
</evidence>
<evidence type="ECO:0000256" key="1">
    <source>
        <dbReference type="ARBA" id="ARBA00022529"/>
    </source>
</evidence>
<keyword evidence="1 3" id="KW-0929">Antimicrobial</keyword>
<proteinExistence type="inferred from homology"/>
<dbReference type="Pfam" id="PF00959">
    <property type="entry name" value="Phage_lysozyme"/>
    <property type="match status" value="1"/>
</dbReference>
<gene>
    <name evidence="4" type="ORF">AWL63_06150</name>
</gene>
<dbReference type="GO" id="GO:0042742">
    <property type="term" value="P:defense response to bacterium"/>
    <property type="evidence" value="ECO:0007669"/>
    <property type="project" value="UniProtKB-KW"/>
</dbReference>
<comment type="catalytic activity">
    <reaction evidence="3">
        <text>Hydrolysis of (1-&gt;4)-beta-linkages between N-acetylmuramic acid and N-acetyl-D-glucosamine residues in a peptidoglycan and between N-acetyl-D-glucosamine residues in chitodextrins.</text>
        <dbReference type="EC" id="3.2.1.17"/>
    </reaction>
</comment>
<sequence>MSYDRKKLERELARDEGRKLRFYLDTVKKRSIGVGRNLDDVGIRASERLALGITLTSVLANGITDHQCDVLLDNDIAQAEQDLDAKLPWWRTLVDARQRVLLNMCFNMGIGTPPRAGKPGTGLLGFANTLEAIRSGRFAAAVAGMRASKWHGQVGARAVRLEAMMSTGKDAS</sequence>
<evidence type="ECO:0000313" key="4">
    <source>
        <dbReference type="EMBL" id="AOH83616.1"/>
    </source>
</evidence>
<comment type="similarity">
    <text evidence="3">Belongs to the glycosyl hydrolase 24 family.</text>
</comment>
<organism evidence="4 5">
    <name type="scientific">Sphingomonas panacis</name>
    <dbReference type="NCBI Taxonomy" id="1560345"/>
    <lineage>
        <taxon>Bacteria</taxon>
        <taxon>Pseudomonadati</taxon>
        <taxon>Pseudomonadota</taxon>
        <taxon>Alphaproteobacteria</taxon>
        <taxon>Sphingomonadales</taxon>
        <taxon>Sphingomonadaceae</taxon>
        <taxon>Sphingomonas</taxon>
    </lineage>
</organism>
<dbReference type="SUPFAM" id="SSF53955">
    <property type="entry name" value="Lysozyme-like"/>
    <property type="match status" value="1"/>
</dbReference>
<dbReference type="Proteomes" id="UP000094256">
    <property type="component" value="Chromosome"/>
</dbReference>
<name>A0A1B3Z854_9SPHN</name>
<keyword evidence="3" id="KW-0326">Glycosidase</keyword>
<reference evidence="4 5" key="1">
    <citation type="submission" date="2016-01" db="EMBL/GenBank/DDBJ databases">
        <title>Complete genome and mega plasmid sequence of Sphingomonas panacis DCY99 elicits systemic resistance in rice to Xanthomonas oryzae.</title>
        <authorList>
            <person name="Kim Y.J."/>
            <person name="Yang D.C."/>
            <person name="Sing P."/>
        </authorList>
    </citation>
    <scope>NUCLEOTIDE SEQUENCE [LARGE SCALE GENOMIC DNA]</scope>
    <source>
        <strain evidence="4 5">DCY99</strain>
    </source>
</reference>
<dbReference type="STRING" id="1560345.AWL63_06150"/>
<accession>A0A1B3Z854</accession>
<evidence type="ECO:0000313" key="5">
    <source>
        <dbReference type="Proteomes" id="UP000094256"/>
    </source>
</evidence>
<dbReference type="PANTHER" id="PTHR37406">
    <property type="entry name" value="T4-TYPE LYSOZYME 1-RELATED"/>
    <property type="match status" value="1"/>
</dbReference>
<keyword evidence="3" id="KW-0378">Hydrolase</keyword>
<dbReference type="EMBL" id="CP014168">
    <property type="protein sequence ID" value="AOH83616.1"/>
    <property type="molecule type" value="Genomic_DNA"/>
</dbReference>